<name>A0ABQ3I663_9BACT</name>
<evidence type="ECO:0000313" key="2">
    <source>
        <dbReference type="Proteomes" id="UP000658258"/>
    </source>
</evidence>
<dbReference type="Proteomes" id="UP000658258">
    <property type="component" value="Unassembled WGS sequence"/>
</dbReference>
<gene>
    <name evidence="1" type="ORF">GCM10011340_10120</name>
</gene>
<dbReference type="RefSeq" id="WP_189629096.1">
    <property type="nucleotide sequence ID" value="NZ_BNAG01000001.1"/>
</dbReference>
<reference evidence="2" key="1">
    <citation type="journal article" date="2019" name="Int. J. Syst. Evol. Microbiol.">
        <title>The Global Catalogue of Microorganisms (GCM) 10K type strain sequencing project: providing services to taxonomists for standard genome sequencing and annotation.</title>
        <authorList>
            <consortium name="The Broad Institute Genomics Platform"/>
            <consortium name="The Broad Institute Genome Sequencing Center for Infectious Disease"/>
            <person name="Wu L."/>
            <person name="Ma J."/>
        </authorList>
    </citation>
    <scope>NUCLEOTIDE SEQUENCE [LARGE SCALE GENOMIC DNA]</scope>
    <source>
        <strain evidence="2">CGMCC 1.15111</strain>
    </source>
</reference>
<dbReference type="EMBL" id="BNAG01000001">
    <property type="protein sequence ID" value="GHE57081.1"/>
    <property type="molecule type" value="Genomic_DNA"/>
</dbReference>
<accession>A0ABQ3I663</accession>
<protein>
    <recommendedName>
        <fullName evidence="3">ABM domain-containing protein</fullName>
    </recommendedName>
</protein>
<evidence type="ECO:0008006" key="3">
    <source>
        <dbReference type="Google" id="ProtNLM"/>
    </source>
</evidence>
<organism evidence="1 2">
    <name type="scientific">Roseivirga thermotolerans</name>
    <dbReference type="NCBI Taxonomy" id="1758176"/>
    <lineage>
        <taxon>Bacteria</taxon>
        <taxon>Pseudomonadati</taxon>
        <taxon>Bacteroidota</taxon>
        <taxon>Cytophagia</taxon>
        <taxon>Cytophagales</taxon>
        <taxon>Roseivirgaceae</taxon>
        <taxon>Roseivirga</taxon>
    </lineage>
</organism>
<evidence type="ECO:0000313" key="1">
    <source>
        <dbReference type="EMBL" id="GHE57081.1"/>
    </source>
</evidence>
<proteinExistence type="predicted"/>
<keyword evidence="2" id="KW-1185">Reference proteome</keyword>
<dbReference type="Gene3D" id="3.30.70.100">
    <property type="match status" value="1"/>
</dbReference>
<dbReference type="InterPro" id="IPR011008">
    <property type="entry name" value="Dimeric_a/b-barrel"/>
</dbReference>
<sequence>MSKEHIKEIVIYRIKPQRSKDFMEKGLPELRQIAKGFTGMVSHTTHQCVGQPELFIDVVEWESLHYAEEAAKQMDAKMKAGEAPNMIDTYEKTEFFNHFKIIH</sequence>
<comment type="caution">
    <text evidence="1">The sequence shown here is derived from an EMBL/GenBank/DDBJ whole genome shotgun (WGS) entry which is preliminary data.</text>
</comment>
<dbReference type="SUPFAM" id="SSF54909">
    <property type="entry name" value="Dimeric alpha+beta barrel"/>
    <property type="match status" value="1"/>
</dbReference>